<dbReference type="SUPFAM" id="SSF53850">
    <property type="entry name" value="Periplasmic binding protein-like II"/>
    <property type="match status" value="1"/>
</dbReference>
<sequence>MSLIFLLGACGSDGASGDGGSEAGVRTIEVAVPPAAKPLSYTENGELTGYEVEILRKVDEKLQDYEFHIVGVGDSAAEVGLDTGKYDLIAQGLFLSKEREEKYLIPSESNGASLMKIYTNEENKDIETLEDLVGKNISPPNPSGGVFNFLTEYNEENPDNQIEFKTSDSGISYADRLKEVESGKYDALVLPSNLGQNEIIEQAGLKIHTTEPVKIFPTYFLIHKSEENEALNEEISKALAELKEDGTLSELSVKYYGEDVFQYE</sequence>
<feature type="domain" description="Solute-binding protein family 3/N-terminal" evidence="4">
    <location>
        <begin position="27"/>
        <end position="259"/>
    </location>
</feature>
<evidence type="ECO:0000256" key="1">
    <source>
        <dbReference type="ARBA" id="ARBA00022729"/>
    </source>
</evidence>
<dbReference type="InterPro" id="IPR001638">
    <property type="entry name" value="Solute-binding_3/MltF_N"/>
</dbReference>
<dbReference type="EMBL" id="LGTK01000030">
    <property type="protein sequence ID" value="KPH74555.1"/>
    <property type="molecule type" value="Genomic_DNA"/>
</dbReference>
<keyword evidence="3" id="KW-0449">Lipoprotein</keyword>
<reference evidence="5 6" key="1">
    <citation type="submission" date="2015-07" db="EMBL/GenBank/DDBJ databases">
        <title>High-quality draft genome sequence of Oceanobacillus caeni HM6, a bacillus isolated from a human feces.</title>
        <authorList>
            <person name="Kumar J."/>
            <person name="Verma M.K."/>
            <person name="Pandey R."/>
            <person name="Bhambi M."/>
            <person name="Chauhan N."/>
        </authorList>
    </citation>
    <scope>NUCLEOTIDE SEQUENCE [LARGE SCALE GENOMIC DNA]</scope>
    <source>
        <strain evidence="5 6">HM6</strain>
    </source>
</reference>
<evidence type="ECO:0000256" key="2">
    <source>
        <dbReference type="ARBA" id="ARBA00023139"/>
    </source>
</evidence>
<evidence type="ECO:0000256" key="3">
    <source>
        <dbReference type="ARBA" id="ARBA00023288"/>
    </source>
</evidence>
<dbReference type="SMART" id="SM00062">
    <property type="entry name" value="PBPb"/>
    <property type="match status" value="1"/>
</dbReference>
<evidence type="ECO:0000313" key="6">
    <source>
        <dbReference type="Proteomes" id="UP000037854"/>
    </source>
</evidence>
<accession>A0ABR5MIY0</accession>
<keyword evidence="1" id="KW-0732">Signal</keyword>
<keyword evidence="2" id="KW-0564">Palmitate</keyword>
<dbReference type="Gene3D" id="3.40.190.10">
    <property type="entry name" value="Periplasmic binding protein-like II"/>
    <property type="match status" value="2"/>
</dbReference>
<evidence type="ECO:0000259" key="4">
    <source>
        <dbReference type="SMART" id="SM00062"/>
    </source>
</evidence>
<dbReference type="Proteomes" id="UP000037854">
    <property type="component" value="Unassembled WGS sequence"/>
</dbReference>
<proteinExistence type="predicted"/>
<keyword evidence="6" id="KW-1185">Reference proteome</keyword>
<dbReference type="PANTHER" id="PTHR35936:SF19">
    <property type="entry name" value="AMINO-ACID-BINDING PROTEIN YXEM-RELATED"/>
    <property type="match status" value="1"/>
</dbReference>
<comment type="caution">
    <text evidence="5">The sequence shown here is derived from an EMBL/GenBank/DDBJ whole genome shotgun (WGS) entry which is preliminary data.</text>
</comment>
<dbReference type="Pfam" id="PF00497">
    <property type="entry name" value="SBP_bac_3"/>
    <property type="match status" value="1"/>
</dbReference>
<gene>
    <name evidence="5" type="ORF">AFL42_09925</name>
</gene>
<name>A0ABR5MIY0_9BACI</name>
<evidence type="ECO:0000313" key="5">
    <source>
        <dbReference type="EMBL" id="KPH74555.1"/>
    </source>
</evidence>
<organism evidence="5 6">
    <name type="scientific">Oceanobacillus caeni</name>
    <dbReference type="NCBI Taxonomy" id="405946"/>
    <lineage>
        <taxon>Bacteria</taxon>
        <taxon>Bacillati</taxon>
        <taxon>Bacillota</taxon>
        <taxon>Bacilli</taxon>
        <taxon>Bacillales</taxon>
        <taxon>Bacillaceae</taxon>
        <taxon>Oceanobacillus</taxon>
    </lineage>
</organism>
<dbReference type="PANTHER" id="PTHR35936">
    <property type="entry name" value="MEMBRANE-BOUND LYTIC MUREIN TRANSGLYCOSYLASE F"/>
    <property type="match status" value="1"/>
</dbReference>
<protein>
    <recommendedName>
        <fullName evidence="4">Solute-binding protein family 3/N-terminal domain-containing protein</fullName>
    </recommendedName>
</protein>